<dbReference type="Proteomes" id="UP000316343">
    <property type="component" value="Unassembled WGS sequence"/>
</dbReference>
<evidence type="ECO:0000313" key="1">
    <source>
        <dbReference type="EMBL" id="TRD12447.1"/>
    </source>
</evidence>
<name>A0A547PE91_9SPHN</name>
<dbReference type="AlphaFoldDB" id="A0A547PE91"/>
<comment type="caution">
    <text evidence="1">The sequence shown here is derived from an EMBL/GenBank/DDBJ whole genome shotgun (WGS) entry which is preliminary data.</text>
</comment>
<gene>
    <name evidence="1" type="ORF">FGU71_11615</name>
</gene>
<dbReference type="Pfam" id="PF11017">
    <property type="entry name" value="DUF2855"/>
    <property type="match status" value="1"/>
</dbReference>
<protein>
    <submittedName>
        <fullName evidence="1">DUF2855 family protein</fullName>
    </submittedName>
</protein>
<proteinExistence type="predicted"/>
<dbReference type="InterPro" id="IPR011032">
    <property type="entry name" value="GroES-like_sf"/>
</dbReference>
<sequence>MTIQQVHVKKDELTHADIVHVELTDLAEGAVRLEIESFSVTANNITYAVVGDGFGYWNFFPAPAGFGIVPMWGHAKVIESKHEEFTPGERVYGYLPMATHLDVQPGKVSASGFTDMTEYRQPMSPIYNQYSRLAADPEHDAAREAERMIFGPLFKTGFLIEYFMRQEDWFGAKQVILTSASSKTAMGLASVAQQNSPGIKRIGLTSAGNIEFVEGTGLYDKVMSYEEVGMLPIAESVTVDFAGNAALLANLHEHFSDTLKYSCLVGATHIEERGSGRMTDDRGLPGPKPTLFFAPDHAVSFFKEHGPVEGGKLVAKAWHGFLGATDGTVEIVKHSGLDAAKSVYLEMIAGKVDPAKGIVIEP</sequence>
<evidence type="ECO:0000313" key="2">
    <source>
        <dbReference type="Proteomes" id="UP000316343"/>
    </source>
</evidence>
<dbReference type="EMBL" id="VHJK01000001">
    <property type="protein sequence ID" value="TRD12447.1"/>
    <property type="molecule type" value="Genomic_DNA"/>
</dbReference>
<dbReference type="SUPFAM" id="SSF50129">
    <property type="entry name" value="GroES-like"/>
    <property type="match status" value="1"/>
</dbReference>
<keyword evidence="2" id="KW-1185">Reference proteome</keyword>
<reference evidence="1 2" key="1">
    <citation type="submission" date="2019-06" db="EMBL/GenBank/DDBJ databases">
        <title>Erythrobacter insulae sp. nov., isolated from a tidal flat.</title>
        <authorList>
            <person name="Yoon J.-H."/>
        </authorList>
    </citation>
    <scope>NUCLEOTIDE SEQUENCE [LARGE SCALE GENOMIC DNA]</scope>
    <source>
        <strain evidence="1 2">JBTF-M21</strain>
    </source>
</reference>
<dbReference type="OrthoDB" id="8953110at2"/>
<dbReference type="InterPro" id="IPR021276">
    <property type="entry name" value="DUF2855"/>
</dbReference>
<dbReference type="Gene3D" id="3.90.180.10">
    <property type="entry name" value="Medium-chain alcohol dehydrogenases, catalytic domain"/>
    <property type="match status" value="1"/>
</dbReference>
<organism evidence="1 2">
    <name type="scientific">Erythrobacter insulae</name>
    <dbReference type="NCBI Taxonomy" id="2584124"/>
    <lineage>
        <taxon>Bacteria</taxon>
        <taxon>Pseudomonadati</taxon>
        <taxon>Pseudomonadota</taxon>
        <taxon>Alphaproteobacteria</taxon>
        <taxon>Sphingomonadales</taxon>
        <taxon>Erythrobacteraceae</taxon>
        <taxon>Erythrobacter/Porphyrobacter group</taxon>
        <taxon>Erythrobacter</taxon>
    </lineage>
</organism>
<dbReference type="RefSeq" id="WP_142788718.1">
    <property type="nucleotide sequence ID" value="NZ_VHJK01000001.1"/>
</dbReference>
<accession>A0A547PE91</accession>